<protein>
    <submittedName>
        <fullName evidence="3">Alpha/beta hydrolase</fullName>
    </submittedName>
</protein>
<dbReference type="AlphaFoldDB" id="A0A2T1GDG3"/>
<feature type="region of interest" description="Disordered" evidence="1">
    <location>
        <begin position="320"/>
        <end position="346"/>
    </location>
</feature>
<dbReference type="InterPro" id="IPR000073">
    <property type="entry name" value="AB_hydrolase_1"/>
</dbReference>
<keyword evidence="3" id="KW-0378">Hydrolase</keyword>
<dbReference type="OrthoDB" id="9780765at2"/>
<evidence type="ECO:0000259" key="2">
    <source>
        <dbReference type="Pfam" id="PF12697"/>
    </source>
</evidence>
<dbReference type="PANTHER" id="PTHR46438">
    <property type="entry name" value="ALPHA/BETA-HYDROLASES SUPERFAMILY PROTEIN"/>
    <property type="match status" value="1"/>
</dbReference>
<accession>A0A2T1GDG3</accession>
<organism evidence="3 4">
    <name type="scientific">Chamaesiphon polymorphus CCALA 037</name>
    <dbReference type="NCBI Taxonomy" id="2107692"/>
    <lineage>
        <taxon>Bacteria</taxon>
        <taxon>Bacillati</taxon>
        <taxon>Cyanobacteriota</taxon>
        <taxon>Cyanophyceae</taxon>
        <taxon>Gomontiellales</taxon>
        <taxon>Chamaesiphonaceae</taxon>
        <taxon>Chamaesiphon</taxon>
    </lineage>
</organism>
<dbReference type="EMBL" id="PVWO01000187">
    <property type="protein sequence ID" value="PSB55432.1"/>
    <property type="molecule type" value="Genomic_DNA"/>
</dbReference>
<name>A0A2T1GDG3_9CYAN</name>
<dbReference type="Proteomes" id="UP000238937">
    <property type="component" value="Unassembled WGS sequence"/>
</dbReference>
<evidence type="ECO:0000256" key="1">
    <source>
        <dbReference type="SAM" id="MobiDB-lite"/>
    </source>
</evidence>
<evidence type="ECO:0000313" key="4">
    <source>
        <dbReference type="Proteomes" id="UP000238937"/>
    </source>
</evidence>
<comment type="caution">
    <text evidence="3">The sequence shown here is derived from an EMBL/GenBank/DDBJ whole genome shotgun (WGS) entry which is preliminary data.</text>
</comment>
<dbReference type="Pfam" id="PF12697">
    <property type="entry name" value="Abhydrolase_6"/>
    <property type="match status" value="1"/>
</dbReference>
<keyword evidence="4" id="KW-1185">Reference proteome</keyword>
<dbReference type="Gene3D" id="3.40.50.1820">
    <property type="entry name" value="alpha/beta hydrolase"/>
    <property type="match status" value="1"/>
</dbReference>
<reference evidence="3 4" key="1">
    <citation type="submission" date="2018-03" db="EMBL/GenBank/DDBJ databases">
        <title>The ancient ancestry and fast evolution of plastids.</title>
        <authorList>
            <person name="Moore K.R."/>
            <person name="Magnabosco C."/>
            <person name="Momper L."/>
            <person name="Gold D.A."/>
            <person name="Bosak T."/>
            <person name="Fournier G.P."/>
        </authorList>
    </citation>
    <scope>NUCLEOTIDE SEQUENCE [LARGE SCALE GENOMIC DNA]</scope>
    <source>
        <strain evidence="3 4">CCALA 037</strain>
    </source>
</reference>
<dbReference type="SUPFAM" id="SSF53474">
    <property type="entry name" value="alpha/beta-Hydrolases"/>
    <property type="match status" value="1"/>
</dbReference>
<gene>
    <name evidence="3" type="ORF">C7B77_15045</name>
</gene>
<dbReference type="GO" id="GO:0016787">
    <property type="term" value="F:hydrolase activity"/>
    <property type="evidence" value="ECO:0007669"/>
    <property type="project" value="UniProtKB-KW"/>
</dbReference>
<dbReference type="PANTHER" id="PTHR46438:SF2">
    <property type="entry name" value="ALPHA_BETA-HYDROLASES SUPERFAMILY PROTEIN"/>
    <property type="match status" value="1"/>
</dbReference>
<evidence type="ECO:0000313" key="3">
    <source>
        <dbReference type="EMBL" id="PSB55432.1"/>
    </source>
</evidence>
<feature type="domain" description="AB hydrolase-1" evidence="2">
    <location>
        <begin position="39"/>
        <end position="287"/>
    </location>
</feature>
<dbReference type="PRINTS" id="PR00111">
    <property type="entry name" value="ABHYDROLASE"/>
</dbReference>
<sequence length="346" mass="38623">MLRTWHQKVGNQRDWVWRGWQTRYTYQRCSTAASSAPPVLLIHGFGASIGHWQHNLEFLAAEHTVYGLDLIGWGGSRKPNIEYDIDLWVDQVYDFWQTFIGRPLILVGNSIGSLVALVAAAKHPEMAATLVMVSLPDLSAEQEMIPRSLQPLVNGVKKVILNPPLLHALFRVVSRPNVARKWAKIAYANPERVTEELLDLFLTPALEREAPAAFVRIMQGMTSSKFSPNIRKLLPQMQIPMLLLWGSDDRMIPPGTAAILLKLNPLLELINLEAAGHCAHDEIPDVVNCQIRNWIDSLATKQFRSASTTAAETRAAAVESGSDLSWQTLDRPDSLPPVAESGYRVE</sequence>
<proteinExistence type="predicted"/>
<dbReference type="InterPro" id="IPR029058">
    <property type="entry name" value="AB_hydrolase_fold"/>
</dbReference>